<evidence type="ECO:0000256" key="8">
    <source>
        <dbReference type="ARBA" id="ARBA00023187"/>
    </source>
</evidence>
<dbReference type="InterPro" id="IPR011709">
    <property type="entry name" value="DEAD-box_helicase_OB_fold"/>
</dbReference>
<dbReference type="EC" id="3.6.4.13" evidence="2"/>
<organism evidence="12 13">
    <name type="scientific">Colocasia esculenta</name>
    <name type="common">Wild taro</name>
    <name type="synonym">Arum esculentum</name>
    <dbReference type="NCBI Taxonomy" id="4460"/>
    <lineage>
        <taxon>Eukaryota</taxon>
        <taxon>Viridiplantae</taxon>
        <taxon>Streptophyta</taxon>
        <taxon>Embryophyta</taxon>
        <taxon>Tracheophyta</taxon>
        <taxon>Spermatophyta</taxon>
        <taxon>Magnoliopsida</taxon>
        <taxon>Liliopsida</taxon>
        <taxon>Araceae</taxon>
        <taxon>Aroideae</taxon>
        <taxon>Colocasieae</taxon>
        <taxon>Colocasia</taxon>
    </lineage>
</organism>
<keyword evidence="5" id="KW-0378">Hydrolase</keyword>
<dbReference type="Pfam" id="PF13401">
    <property type="entry name" value="AAA_22"/>
    <property type="match status" value="1"/>
</dbReference>
<dbReference type="SMART" id="SM00490">
    <property type="entry name" value="HELICc"/>
    <property type="match status" value="1"/>
</dbReference>
<dbReference type="InterPro" id="IPR048333">
    <property type="entry name" value="HA2_WH"/>
</dbReference>
<keyword evidence="3" id="KW-0507">mRNA processing</keyword>
<protein>
    <recommendedName>
        <fullName evidence="2">RNA helicase</fullName>
        <ecNumber evidence="2">3.6.4.13</ecNumber>
    </recommendedName>
</protein>
<keyword evidence="6" id="KW-0347">Helicase</keyword>
<dbReference type="GO" id="GO:0003724">
    <property type="term" value="F:RNA helicase activity"/>
    <property type="evidence" value="ECO:0007669"/>
    <property type="project" value="UniProtKB-EC"/>
</dbReference>
<evidence type="ECO:0000256" key="4">
    <source>
        <dbReference type="ARBA" id="ARBA00022741"/>
    </source>
</evidence>
<proteinExistence type="inferred from homology"/>
<dbReference type="FunFam" id="3.40.50.300:FF:000578">
    <property type="entry name" value="probable ATP-dependent RNA helicase DHX35"/>
    <property type="match status" value="1"/>
</dbReference>
<sequence length="718" mass="79686">LVVAPSPRCRSIVFCPRSLYALLFSSSSRSGFPSMGKEKVAARGRATNPLTGLPYSKRYHTLQEKRKALPVWALREKLLDALSKHQTVVVAGDPGSGKSTQVPQFVLEAGYACDGKQIACTQPRRVVATTIASRVAEEMDVKLGEEVGYSVRFESCSGPKTVLKYLTDGILLREAISDRFLECYRVIILDEAHLRTLATDILLGFLNSLLKIRKDLKVVVLASTSEAKRFQAYFQTACTVKIPRAAHYVEIVYESELVEEYVEASIEKIRYILSSEPSGDILVFLTGVEEINRCSWRLTKVIANLGDRIGPVKVVSLHSTLCSEMQKKVFKGAGPPLKKGGPPGRRIILSTDIAESSLAIDGITYVIDSGFSKQKVYNPFLNVESLLILPISKPSAYWRAGGCARRSQPGKCFRLYTKEFFRDFHPPQISPEILRANLASTILVLNKLGISDLFHFGFIDPPPAEAVARGIETLNYLDALDADGTLTKMGELMSEFPLDPQMSKMIVSSPGFHCSNEILSIAAMLSVPHCFLQPIKSSQAGDEAKARYNHVNGDHLTLLNIFQSYVKCDGNSLWCKENFVNEDALKSAVKVRNQLQSIMCKLNLPLCSTELSSSDCYDNIRKCILTGYFMQAARLEDSGHYGTLKDNHVVDLHPSCCLTSKPAWAIYYDFVVASRNFIRTVTDVKREWLIDIAPHYYQISITQGATSIGKQSQQEESA</sequence>
<evidence type="ECO:0000256" key="6">
    <source>
        <dbReference type="ARBA" id="ARBA00022806"/>
    </source>
</evidence>
<dbReference type="CDD" id="cd18791">
    <property type="entry name" value="SF2_C_RHA"/>
    <property type="match status" value="1"/>
</dbReference>
<dbReference type="InterPro" id="IPR049945">
    <property type="entry name" value="AAA_22"/>
</dbReference>
<dbReference type="PANTHER" id="PTHR18934:SF109">
    <property type="entry name" value="ATP-DEPENDENT RNA HELICASE DHX15 HOMOLOG"/>
    <property type="match status" value="1"/>
</dbReference>
<dbReference type="Pfam" id="PF00271">
    <property type="entry name" value="Helicase_C"/>
    <property type="match status" value="1"/>
</dbReference>
<dbReference type="GO" id="GO:0016887">
    <property type="term" value="F:ATP hydrolysis activity"/>
    <property type="evidence" value="ECO:0007669"/>
    <property type="project" value="InterPro"/>
</dbReference>
<accession>A0A843WYN6</accession>
<dbReference type="Pfam" id="PF07717">
    <property type="entry name" value="OB_NTP_bind"/>
    <property type="match status" value="1"/>
</dbReference>
<dbReference type="InterPro" id="IPR014001">
    <property type="entry name" value="Helicase_ATP-bd"/>
</dbReference>
<dbReference type="GO" id="GO:0006397">
    <property type="term" value="P:mRNA processing"/>
    <property type="evidence" value="ECO:0007669"/>
    <property type="project" value="UniProtKB-KW"/>
</dbReference>
<dbReference type="SUPFAM" id="SSF52540">
    <property type="entry name" value="P-loop containing nucleoside triphosphate hydrolases"/>
    <property type="match status" value="1"/>
</dbReference>
<evidence type="ECO:0000259" key="10">
    <source>
        <dbReference type="PROSITE" id="PS51192"/>
    </source>
</evidence>
<dbReference type="EMBL" id="NMUH01004427">
    <property type="protein sequence ID" value="MQM09615.1"/>
    <property type="molecule type" value="Genomic_DNA"/>
</dbReference>
<keyword evidence="8" id="KW-0508">mRNA splicing</keyword>
<dbReference type="GO" id="GO:0008380">
    <property type="term" value="P:RNA splicing"/>
    <property type="evidence" value="ECO:0007669"/>
    <property type="project" value="UniProtKB-KW"/>
</dbReference>
<evidence type="ECO:0000256" key="7">
    <source>
        <dbReference type="ARBA" id="ARBA00022840"/>
    </source>
</evidence>
<evidence type="ECO:0000256" key="3">
    <source>
        <dbReference type="ARBA" id="ARBA00022664"/>
    </source>
</evidence>
<evidence type="ECO:0000256" key="1">
    <source>
        <dbReference type="ARBA" id="ARBA00008792"/>
    </source>
</evidence>
<dbReference type="GO" id="GO:0005524">
    <property type="term" value="F:ATP binding"/>
    <property type="evidence" value="ECO:0007669"/>
    <property type="project" value="UniProtKB-KW"/>
</dbReference>
<evidence type="ECO:0000313" key="12">
    <source>
        <dbReference type="EMBL" id="MQM09615.1"/>
    </source>
</evidence>
<reference evidence="12" key="1">
    <citation type="submission" date="2017-07" db="EMBL/GenBank/DDBJ databases">
        <title>Taro Niue Genome Assembly and Annotation.</title>
        <authorList>
            <person name="Atibalentja N."/>
            <person name="Keating K."/>
            <person name="Fields C.J."/>
        </authorList>
    </citation>
    <scope>NUCLEOTIDE SEQUENCE</scope>
    <source>
        <strain evidence="12">Niue_2</strain>
        <tissue evidence="12">Leaf</tissue>
    </source>
</reference>
<dbReference type="InterPro" id="IPR027417">
    <property type="entry name" value="P-loop_NTPase"/>
</dbReference>
<dbReference type="InterPro" id="IPR007502">
    <property type="entry name" value="Helicase-assoc_dom"/>
</dbReference>
<keyword evidence="4" id="KW-0547">Nucleotide-binding</keyword>
<name>A0A843WYN6_COLES</name>
<comment type="catalytic activity">
    <reaction evidence="9">
        <text>ATP + H2O = ADP + phosphate + H(+)</text>
        <dbReference type="Rhea" id="RHEA:13065"/>
        <dbReference type="ChEBI" id="CHEBI:15377"/>
        <dbReference type="ChEBI" id="CHEBI:15378"/>
        <dbReference type="ChEBI" id="CHEBI:30616"/>
        <dbReference type="ChEBI" id="CHEBI:43474"/>
        <dbReference type="ChEBI" id="CHEBI:456216"/>
        <dbReference type="EC" id="3.6.4.13"/>
    </reaction>
</comment>
<dbReference type="AlphaFoldDB" id="A0A843WYN6"/>
<gene>
    <name evidence="12" type="ORF">Taro_042489</name>
</gene>
<dbReference type="Pfam" id="PF04408">
    <property type="entry name" value="WHD_HA2"/>
    <property type="match status" value="1"/>
</dbReference>
<dbReference type="PANTHER" id="PTHR18934">
    <property type="entry name" value="ATP-DEPENDENT RNA HELICASE"/>
    <property type="match status" value="1"/>
</dbReference>
<evidence type="ECO:0000256" key="5">
    <source>
        <dbReference type="ARBA" id="ARBA00022801"/>
    </source>
</evidence>
<evidence type="ECO:0000256" key="9">
    <source>
        <dbReference type="ARBA" id="ARBA00047984"/>
    </source>
</evidence>
<dbReference type="OrthoDB" id="10253254at2759"/>
<feature type="domain" description="Helicase ATP-binding" evidence="10">
    <location>
        <begin position="79"/>
        <end position="243"/>
    </location>
</feature>
<comment type="similarity">
    <text evidence="1">Belongs to the DEAD box helicase family. DEAH subfamily.</text>
</comment>
<dbReference type="Proteomes" id="UP000652761">
    <property type="component" value="Unassembled WGS sequence"/>
</dbReference>
<evidence type="ECO:0000259" key="11">
    <source>
        <dbReference type="PROSITE" id="PS51194"/>
    </source>
</evidence>
<dbReference type="PROSITE" id="PS51194">
    <property type="entry name" value="HELICASE_CTER"/>
    <property type="match status" value="1"/>
</dbReference>
<comment type="caution">
    <text evidence="12">The sequence shown here is derived from an EMBL/GenBank/DDBJ whole genome shotgun (WGS) entry which is preliminary data.</text>
</comment>
<evidence type="ECO:0000256" key="2">
    <source>
        <dbReference type="ARBA" id="ARBA00012552"/>
    </source>
</evidence>
<evidence type="ECO:0000313" key="13">
    <source>
        <dbReference type="Proteomes" id="UP000652761"/>
    </source>
</evidence>
<dbReference type="Gene3D" id="1.20.120.1080">
    <property type="match status" value="1"/>
</dbReference>
<dbReference type="SMART" id="SM00487">
    <property type="entry name" value="DEXDc"/>
    <property type="match status" value="1"/>
</dbReference>
<dbReference type="PROSITE" id="PS51192">
    <property type="entry name" value="HELICASE_ATP_BIND_1"/>
    <property type="match status" value="1"/>
</dbReference>
<dbReference type="Gene3D" id="3.40.50.300">
    <property type="entry name" value="P-loop containing nucleotide triphosphate hydrolases"/>
    <property type="match status" value="2"/>
</dbReference>
<dbReference type="SMART" id="SM00847">
    <property type="entry name" value="HA2"/>
    <property type="match status" value="1"/>
</dbReference>
<dbReference type="Pfam" id="PF21010">
    <property type="entry name" value="HA2_C"/>
    <property type="match status" value="1"/>
</dbReference>
<keyword evidence="7" id="KW-0067">ATP-binding</keyword>
<dbReference type="GO" id="GO:0003723">
    <property type="term" value="F:RNA binding"/>
    <property type="evidence" value="ECO:0007669"/>
    <property type="project" value="TreeGrafter"/>
</dbReference>
<feature type="domain" description="Helicase C-terminal" evidence="11">
    <location>
        <begin position="265"/>
        <end position="449"/>
    </location>
</feature>
<feature type="non-terminal residue" evidence="12">
    <location>
        <position position="718"/>
    </location>
</feature>
<keyword evidence="13" id="KW-1185">Reference proteome</keyword>
<dbReference type="InterPro" id="IPR001650">
    <property type="entry name" value="Helicase_C-like"/>
</dbReference>